<name>A0A843U9Y4_COLES</name>
<keyword evidence="3 8" id="KW-0813">Transport</keyword>
<dbReference type="PANTHER" id="PTHR13890">
    <property type="entry name" value="RNA SPLICING PROTEIN MRS2, MITOCHONDRIAL"/>
    <property type="match status" value="1"/>
</dbReference>
<comment type="similarity">
    <text evidence="2 8">Belongs to the CorA metal ion transporter (MIT) (TC 1.A.35.5) family.</text>
</comment>
<dbReference type="Gene3D" id="2.40.128.330">
    <property type="match status" value="1"/>
</dbReference>
<evidence type="ECO:0000256" key="5">
    <source>
        <dbReference type="ARBA" id="ARBA00022989"/>
    </source>
</evidence>
<keyword evidence="8" id="KW-0460">Magnesium</keyword>
<dbReference type="OrthoDB" id="10251508at2759"/>
<dbReference type="EMBL" id="NMUH01000506">
    <property type="protein sequence ID" value="MQL80408.1"/>
    <property type="molecule type" value="Genomic_DNA"/>
</dbReference>
<dbReference type="GO" id="GO:0016020">
    <property type="term" value="C:membrane"/>
    <property type="evidence" value="ECO:0007669"/>
    <property type="project" value="UniProtKB-SubCell"/>
</dbReference>
<evidence type="ECO:0000313" key="10">
    <source>
        <dbReference type="EMBL" id="MQL80408.1"/>
    </source>
</evidence>
<evidence type="ECO:0000256" key="4">
    <source>
        <dbReference type="ARBA" id="ARBA00022692"/>
    </source>
</evidence>
<comment type="caution">
    <text evidence="10">The sequence shown here is derived from an EMBL/GenBank/DDBJ whole genome shotgun (WGS) entry which is preliminary data.</text>
</comment>
<evidence type="ECO:0000256" key="2">
    <source>
        <dbReference type="ARBA" id="ARBA00007535"/>
    </source>
</evidence>
<sequence length="453" mass="50536">MVSEKDLPWTCAGSPPTLPEQDHRRRHAASPLPRQQRKGAAAMAWLVIPEFGPPRNEELGKHSVMRRAGIPARDLRILDPALSYPSTLLGRERAIVVKLEHAKAIITAAEVLVPNFKDPLVEPFVRELQFRVSSGVRNPPTEPDAGDTLFSLEVPNRLPEGEDGSANPSVDSPNYFATLHRKDGQPILDRAKSRSPKVLPFEFRALEVCLECACCCLETETSALEKEAYPALDELTSKISTLNLQRVRQIKNRLVLLSGRVHKVRDELEHLLDDDMDMVEMHLTEKLIQRQLEVASSMDELGVGEDDDDLDEEDVKRGVHFKNKTRCSNETLPCVQNIEDLEMLLEAYFVRTDGTLNKLSTLKDYVDDTEDHINMTLDDKQNQLLQMQVVLVGATMIISAAIVVVGVLGMNIHISIFESVPSKFWATAMGCVASCIVVFLTGLVWAKRSGMLS</sequence>
<dbReference type="AlphaFoldDB" id="A0A843U9Y4"/>
<keyword evidence="4 8" id="KW-0812">Transmembrane</keyword>
<dbReference type="Gene3D" id="1.20.58.340">
    <property type="entry name" value="Magnesium transport protein CorA, transmembrane region"/>
    <property type="match status" value="1"/>
</dbReference>
<dbReference type="Pfam" id="PF22099">
    <property type="entry name" value="MRS2-like"/>
    <property type="match status" value="1"/>
</dbReference>
<evidence type="ECO:0000313" key="11">
    <source>
        <dbReference type="Proteomes" id="UP000652761"/>
    </source>
</evidence>
<feature type="transmembrane region" description="Helical" evidence="8">
    <location>
        <begin position="424"/>
        <end position="446"/>
    </location>
</feature>
<dbReference type="InterPro" id="IPR039204">
    <property type="entry name" value="MRS2-like"/>
</dbReference>
<evidence type="ECO:0000256" key="6">
    <source>
        <dbReference type="ARBA" id="ARBA00023065"/>
    </source>
</evidence>
<dbReference type="CDD" id="cd12823">
    <property type="entry name" value="Mrs2_Mfm1p-like"/>
    <property type="match status" value="1"/>
</dbReference>
<dbReference type="Proteomes" id="UP000652761">
    <property type="component" value="Unassembled WGS sequence"/>
</dbReference>
<comment type="function">
    <text evidence="8">Magnesium transporter that may mediate the influx of magnesium.</text>
</comment>
<evidence type="ECO:0000256" key="7">
    <source>
        <dbReference type="ARBA" id="ARBA00023136"/>
    </source>
</evidence>
<keyword evidence="5 8" id="KW-1133">Transmembrane helix</keyword>
<dbReference type="FunFam" id="2.40.128.330:FF:000001">
    <property type="entry name" value="Magnesium transporter MRS2-1"/>
    <property type="match status" value="1"/>
</dbReference>
<evidence type="ECO:0000256" key="3">
    <source>
        <dbReference type="ARBA" id="ARBA00022448"/>
    </source>
</evidence>
<proteinExistence type="inferred from homology"/>
<protein>
    <recommendedName>
        <fullName evidence="8">Magnesium transporter</fullName>
    </recommendedName>
</protein>
<feature type="region of interest" description="Disordered" evidence="9">
    <location>
        <begin position="1"/>
        <end position="37"/>
    </location>
</feature>
<reference evidence="10" key="1">
    <citation type="submission" date="2017-07" db="EMBL/GenBank/DDBJ databases">
        <title>Taro Niue Genome Assembly and Annotation.</title>
        <authorList>
            <person name="Atibalentja N."/>
            <person name="Keating K."/>
            <person name="Fields C.J."/>
        </authorList>
    </citation>
    <scope>NUCLEOTIDE SEQUENCE</scope>
    <source>
        <strain evidence="10">Niue_2</strain>
        <tissue evidence="10">Leaf</tissue>
    </source>
</reference>
<keyword evidence="7 8" id="KW-0472">Membrane</keyword>
<keyword evidence="6 8" id="KW-0406">Ion transport</keyword>
<organism evidence="10 11">
    <name type="scientific">Colocasia esculenta</name>
    <name type="common">Wild taro</name>
    <name type="synonym">Arum esculentum</name>
    <dbReference type="NCBI Taxonomy" id="4460"/>
    <lineage>
        <taxon>Eukaryota</taxon>
        <taxon>Viridiplantae</taxon>
        <taxon>Streptophyta</taxon>
        <taxon>Embryophyta</taxon>
        <taxon>Tracheophyta</taxon>
        <taxon>Spermatophyta</taxon>
        <taxon>Magnoliopsida</taxon>
        <taxon>Liliopsida</taxon>
        <taxon>Araceae</taxon>
        <taxon>Aroideae</taxon>
        <taxon>Colocasieae</taxon>
        <taxon>Colocasia</taxon>
    </lineage>
</organism>
<evidence type="ECO:0000256" key="8">
    <source>
        <dbReference type="RuleBase" id="RU366041"/>
    </source>
</evidence>
<keyword evidence="11" id="KW-1185">Reference proteome</keyword>
<gene>
    <name evidence="10" type="ORF">Taro_012868</name>
</gene>
<accession>A0A843U9Y4</accession>
<dbReference type="GO" id="GO:0015095">
    <property type="term" value="F:magnesium ion transmembrane transporter activity"/>
    <property type="evidence" value="ECO:0007669"/>
    <property type="project" value="TreeGrafter"/>
</dbReference>
<evidence type="ECO:0000256" key="1">
    <source>
        <dbReference type="ARBA" id="ARBA00004141"/>
    </source>
</evidence>
<evidence type="ECO:0000256" key="9">
    <source>
        <dbReference type="SAM" id="MobiDB-lite"/>
    </source>
</evidence>
<dbReference type="PANTHER" id="PTHR13890:SF29">
    <property type="entry name" value="MAGNESIUM TRANSPORTER MRS2-F"/>
    <property type="match status" value="1"/>
</dbReference>
<feature type="transmembrane region" description="Helical" evidence="8">
    <location>
        <begin position="389"/>
        <end position="412"/>
    </location>
</feature>
<comment type="subcellular location">
    <subcellularLocation>
        <location evidence="1 8">Membrane</location>
        <topology evidence="1 8">Multi-pass membrane protein</topology>
    </subcellularLocation>
</comment>